<evidence type="ECO:0000256" key="3">
    <source>
        <dbReference type="ARBA" id="ARBA00022989"/>
    </source>
</evidence>
<reference evidence="8 9" key="1">
    <citation type="submission" date="2024-05" db="EMBL/GenBank/DDBJ databases">
        <title>Long read based assembly of the Candida bracarensis genome reveals expanded adhesin content.</title>
        <authorList>
            <person name="Marcet-Houben M."/>
            <person name="Ksiezopolska E."/>
            <person name="Gabaldon T."/>
        </authorList>
    </citation>
    <scope>NUCLEOTIDE SEQUENCE [LARGE SCALE GENOMIC DNA]</scope>
    <source>
        <strain evidence="8 9">CBM6</strain>
    </source>
</reference>
<evidence type="ECO:0000256" key="5">
    <source>
        <dbReference type="SAM" id="MobiDB-lite"/>
    </source>
</evidence>
<dbReference type="PROSITE" id="PS50850">
    <property type="entry name" value="MFS"/>
    <property type="match status" value="1"/>
</dbReference>
<feature type="transmembrane region" description="Helical" evidence="6">
    <location>
        <begin position="147"/>
        <end position="167"/>
    </location>
</feature>
<comment type="caution">
    <text evidence="8">The sequence shown here is derived from an EMBL/GenBank/DDBJ whole genome shotgun (WGS) entry which is preliminary data.</text>
</comment>
<accession>A0ABR4NS23</accession>
<keyword evidence="2 6" id="KW-0812">Transmembrane</keyword>
<dbReference type="InterPro" id="IPR005828">
    <property type="entry name" value="MFS_sugar_transport-like"/>
</dbReference>
<dbReference type="Pfam" id="PF00083">
    <property type="entry name" value="Sugar_tr"/>
    <property type="match status" value="2"/>
</dbReference>
<dbReference type="Proteomes" id="UP001623330">
    <property type="component" value="Unassembled WGS sequence"/>
</dbReference>
<name>A0ABR4NS23_9SACH</name>
<keyword evidence="9" id="KW-1185">Reference proteome</keyword>
<feature type="transmembrane region" description="Helical" evidence="6">
    <location>
        <begin position="372"/>
        <end position="392"/>
    </location>
</feature>
<evidence type="ECO:0000256" key="2">
    <source>
        <dbReference type="ARBA" id="ARBA00022692"/>
    </source>
</evidence>
<evidence type="ECO:0000256" key="4">
    <source>
        <dbReference type="ARBA" id="ARBA00023136"/>
    </source>
</evidence>
<dbReference type="InterPro" id="IPR020846">
    <property type="entry name" value="MFS_dom"/>
</dbReference>
<feature type="transmembrane region" description="Helical" evidence="6">
    <location>
        <begin position="344"/>
        <end position="365"/>
    </location>
</feature>
<evidence type="ECO:0000256" key="1">
    <source>
        <dbReference type="ARBA" id="ARBA00004141"/>
    </source>
</evidence>
<feature type="transmembrane region" description="Helical" evidence="6">
    <location>
        <begin position="398"/>
        <end position="417"/>
    </location>
</feature>
<gene>
    <name evidence="8" type="ORF">RNJ44_00780</name>
</gene>
<evidence type="ECO:0000313" key="9">
    <source>
        <dbReference type="Proteomes" id="UP001623330"/>
    </source>
</evidence>
<evidence type="ECO:0000259" key="7">
    <source>
        <dbReference type="PROSITE" id="PS50850"/>
    </source>
</evidence>
<feature type="transmembrane region" description="Helical" evidence="6">
    <location>
        <begin position="437"/>
        <end position="456"/>
    </location>
</feature>
<dbReference type="InterPro" id="IPR036259">
    <property type="entry name" value="MFS_trans_sf"/>
</dbReference>
<keyword evidence="4 6" id="KW-0472">Membrane</keyword>
<feature type="domain" description="Major facilitator superfamily (MFS) profile" evidence="7">
    <location>
        <begin position="79"/>
        <end position="491"/>
    </location>
</feature>
<dbReference type="SUPFAM" id="SSF103473">
    <property type="entry name" value="MFS general substrate transporter"/>
    <property type="match status" value="1"/>
</dbReference>
<feature type="transmembrane region" description="Helical" evidence="6">
    <location>
        <begin position="220"/>
        <end position="246"/>
    </location>
</feature>
<dbReference type="EMBL" id="JBEVYD010000008">
    <property type="protein sequence ID" value="KAL3231141.1"/>
    <property type="molecule type" value="Genomic_DNA"/>
</dbReference>
<feature type="compositionally biased region" description="Low complexity" evidence="5">
    <location>
        <begin position="48"/>
        <end position="57"/>
    </location>
</feature>
<proteinExistence type="predicted"/>
<dbReference type="PANTHER" id="PTHR23508:SF10">
    <property type="entry name" value="CARBOXYLIC ACID TRANSPORTER PROTEIN HOMOLOG"/>
    <property type="match status" value="1"/>
</dbReference>
<evidence type="ECO:0000256" key="6">
    <source>
        <dbReference type="SAM" id="Phobius"/>
    </source>
</evidence>
<sequence length="542" mass="59538">MDKHISSPFLRDIPTTAADWRYIAFERHKHEVFPIWKRAPESSDDYSGKSASGSGSAEFNDDDEDSDGGKKSGFAKYWPIVTTGAGLFSDGYINNSISTVSTCLSIIYGKEYSESRALRNISSIVFAGTVAGQLIFGYLADHFSRKSAMLLGTSMLILFTILCSGAWGKGTSGTHAGGLFTALTVYRFFLGIAIGSEYSSSSPAAAEASNLLPRGKRNRYFIWFTNSMIDFGFVAGAFVPLVLLWICGSHHLTPVWRLTIGLGAIPPCSLFILRLYYREGKKFRESRFNKNVPVWRIIKFYWFRVFIISAIWFLYDFSAYAFGTYSSIIIGMVLPKDAPLYKNFGWNVVFNLFYMPGTIVGAVVSDYLGPRLTISIGLVVQSAIGFALAGALDHLKKHIVGFVFIYGVFITLGEFSAGNNIGVIASKMNATPVRGTLYGIAAMIGKVGAFVGTYVFPSLIKNHGLSAPYYVASALCIFSAMLAFFLLPDLDQDAMKREDDKFIEYLISTGYDVSSMGMKDDSPESDVSSVSITNVDEKGFAK</sequence>
<comment type="subcellular location">
    <subcellularLocation>
        <location evidence="1">Membrane</location>
        <topology evidence="1">Multi-pass membrane protein</topology>
    </subcellularLocation>
</comment>
<feature type="region of interest" description="Disordered" evidence="5">
    <location>
        <begin position="516"/>
        <end position="542"/>
    </location>
</feature>
<feature type="transmembrane region" description="Helical" evidence="6">
    <location>
        <begin position="258"/>
        <end position="277"/>
    </location>
</feature>
<keyword evidence="3 6" id="KW-1133">Transmembrane helix</keyword>
<feature type="transmembrane region" description="Helical" evidence="6">
    <location>
        <begin position="121"/>
        <end position="140"/>
    </location>
</feature>
<feature type="transmembrane region" description="Helical" evidence="6">
    <location>
        <begin position="298"/>
        <end position="315"/>
    </location>
</feature>
<organism evidence="8 9">
    <name type="scientific">Nakaseomyces bracarensis</name>
    <dbReference type="NCBI Taxonomy" id="273131"/>
    <lineage>
        <taxon>Eukaryota</taxon>
        <taxon>Fungi</taxon>
        <taxon>Dikarya</taxon>
        <taxon>Ascomycota</taxon>
        <taxon>Saccharomycotina</taxon>
        <taxon>Saccharomycetes</taxon>
        <taxon>Saccharomycetales</taxon>
        <taxon>Saccharomycetaceae</taxon>
        <taxon>Nakaseomyces</taxon>
    </lineage>
</organism>
<feature type="transmembrane region" description="Helical" evidence="6">
    <location>
        <begin position="468"/>
        <end position="487"/>
    </location>
</feature>
<evidence type="ECO:0000313" key="8">
    <source>
        <dbReference type="EMBL" id="KAL3231141.1"/>
    </source>
</evidence>
<dbReference type="PANTHER" id="PTHR23508">
    <property type="entry name" value="CARBOXYLIC ACID TRANSPORTER PROTEIN HOMOLOG"/>
    <property type="match status" value="1"/>
</dbReference>
<protein>
    <recommendedName>
        <fullName evidence="7">Major facilitator superfamily (MFS) profile domain-containing protein</fullName>
    </recommendedName>
</protein>
<feature type="region of interest" description="Disordered" evidence="5">
    <location>
        <begin position="41"/>
        <end position="70"/>
    </location>
</feature>
<dbReference type="Gene3D" id="1.20.1250.20">
    <property type="entry name" value="MFS general substrate transporter like domains"/>
    <property type="match status" value="1"/>
</dbReference>